<evidence type="ECO:0000256" key="1">
    <source>
        <dbReference type="ARBA" id="ARBA00004127"/>
    </source>
</evidence>
<evidence type="ECO:0000256" key="5">
    <source>
        <dbReference type="ARBA" id="ARBA00022989"/>
    </source>
</evidence>
<evidence type="ECO:0000256" key="3">
    <source>
        <dbReference type="ARBA" id="ARBA00022448"/>
    </source>
</evidence>
<evidence type="ECO:0000256" key="4">
    <source>
        <dbReference type="ARBA" id="ARBA00022692"/>
    </source>
</evidence>
<dbReference type="AlphaFoldDB" id="A0A381W5I1"/>
<dbReference type="GO" id="GO:0012505">
    <property type="term" value="C:endomembrane system"/>
    <property type="evidence" value="ECO:0007669"/>
    <property type="project" value="UniProtKB-SubCell"/>
</dbReference>
<reference evidence="8" key="1">
    <citation type="submission" date="2018-05" db="EMBL/GenBank/DDBJ databases">
        <authorList>
            <person name="Lanie J.A."/>
            <person name="Ng W.-L."/>
            <person name="Kazmierczak K.M."/>
            <person name="Andrzejewski T.M."/>
            <person name="Davidsen T.M."/>
            <person name="Wayne K.J."/>
            <person name="Tettelin H."/>
            <person name="Glass J.I."/>
            <person name="Rusch D."/>
            <person name="Podicherti R."/>
            <person name="Tsui H.-C.T."/>
            <person name="Winkler M.E."/>
        </authorList>
    </citation>
    <scope>NUCLEOTIDE SEQUENCE</scope>
</reference>
<proteinExistence type="inferred from homology"/>
<keyword evidence="5 7" id="KW-1133">Transmembrane helix</keyword>
<dbReference type="EMBL" id="UINC01010754">
    <property type="protein sequence ID" value="SVA47732.1"/>
    <property type="molecule type" value="Genomic_DNA"/>
</dbReference>
<dbReference type="PANTHER" id="PTHR43337">
    <property type="entry name" value="XANTHINE/URACIL PERMEASE C887.17-RELATED"/>
    <property type="match status" value="1"/>
</dbReference>
<evidence type="ECO:0000256" key="2">
    <source>
        <dbReference type="ARBA" id="ARBA00005697"/>
    </source>
</evidence>
<keyword evidence="4 7" id="KW-0812">Transmembrane</keyword>
<feature type="transmembrane region" description="Helical" evidence="7">
    <location>
        <begin position="78"/>
        <end position="103"/>
    </location>
</feature>
<keyword evidence="6 7" id="KW-0472">Membrane</keyword>
<dbReference type="InterPro" id="IPR006043">
    <property type="entry name" value="NCS2"/>
</dbReference>
<feature type="transmembrane region" description="Helical" evidence="7">
    <location>
        <begin position="446"/>
        <end position="466"/>
    </location>
</feature>
<feature type="transmembrane region" description="Helical" evidence="7">
    <location>
        <begin position="417"/>
        <end position="434"/>
    </location>
</feature>
<name>A0A381W5I1_9ZZZZ</name>
<keyword evidence="3" id="KW-0813">Transport</keyword>
<dbReference type="GO" id="GO:0005886">
    <property type="term" value="C:plasma membrane"/>
    <property type="evidence" value="ECO:0007669"/>
    <property type="project" value="TreeGrafter"/>
</dbReference>
<sequence length="526" mass="57333">METLKRFWNDGCEKVKSYFKIEERGSTILTELRAGTVTFFTMGYILAVNAAILGDSGGTCDGASDDYDQCQQDLKIDLIYATAISAGVSTLLMGLTANLPLALAPGMGLNAYFTYDVVGFRGSGKVSYENALFATFIEGFIFLALSMTGIRFKLMNLIPKHVKYAMTAGIGLFLAHLGMQSAEGIGLVTAHTATKVTLGGCGLYNEVSEFVPGFGSVTWCPVDEKMDGATTWIGIAGFALMSLLMVYKARGAMFLTILLVTITSWFRDTDFTYFPETFLGEARYEYFKNVVDLHVMDKTPFVLFNNVNLGGNDIWIALVTFLYVDMLDTAGTLFSMAEYAGMVDENGNFEGQTAAFCSDAVGTIFGSLLGTSSVTTYIESAAGIEEGGRTGLTAVVVALFFLLSLVFAPIFASIPPWATGPALIIIGSLMMKSVMKIDWNNTRHAIPAFVTIVTMPLTYSIAYGIIGGLMMSFLFFISDIVVFLCLKHVPLFQKEESSSPRVEEVMMDRMRNDKVELAICDDDDLL</sequence>
<dbReference type="Pfam" id="PF00860">
    <property type="entry name" value="Xan_ur_permease"/>
    <property type="match status" value="2"/>
</dbReference>
<evidence type="ECO:0000313" key="8">
    <source>
        <dbReference type="EMBL" id="SVA47732.1"/>
    </source>
</evidence>
<dbReference type="GO" id="GO:0015853">
    <property type="term" value="P:adenine transport"/>
    <property type="evidence" value="ECO:0007669"/>
    <property type="project" value="TreeGrafter"/>
</dbReference>
<protein>
    <recommendedName>
        <fullName evidence="9">Xanthine/uracil/vitamin C permease</fullName>
    </recommendedName>
</protein>
<comment type="similarity">
    <text evidence="2">Belongs to the nucleobase:cation symporter-2 (NCS2) (TC 2.A.40) family. Azg-like subfamily.</text>
</comment>
<feature type="transmembrane region" description="Helical" evidence="7">
    <location>
        <begin position="229"/>
        <end position="247"/>
    </location>
</feature>
<dbReference type="InterPro" id="IPR045018">
    <property type="entry name" value="Azg-like"/>
</dbReference>
<feature type="transmembrane region" description="Helical" evidence="7">
    <location>
        <begin position="392"/>
        <end position="411"/>
    </location>
</feature>
<dbReference type="GO" id="GO:0015854">
    <property type="term" value="P:guanine transport"/>
    <property type="evidence" value="ECO:0007669"/>
    <property type="project" value="TreeGrafter"/>
</dbReference>
<evidence type="ECO:0000256" key="7">
    <source>
        <dbReference type="SAM" id="Phobius"/>
    </source>
</evidence>
<feature type="transmembrane region" description="Helical" evidence="7">
    <location>
        <begin position="162"/>
        <end position="179"/>
    </location>
</feature>
<evidence type="ECO:0008006" key="9">
    <source>
        <dbReference type="Google" id="ProtNLM"/>
    </source>
</evidence>
<organism evidence="8">
    <name type="scientific">marine metagenome</name>
    <dbReference type="NCBI Taxonomy" id="408172"/>
    <lineage>
        <taxon>unclassified sequences</taxon>
        <taxon>metagenomes</taxon>
        <taxon>ecological metagenomes</taxon>
    </lineage>
</organism>
<dbReference type="PANTHER" id="PTHR43337:SF1">
    <property type="entry name" value="XANTHINE_URACIL PERMEASE C887.17-RELATED"/>
    <property type="match status" value="1"/>
</dbReference>
<dbReference type="GO" id="GO:0005345">
    <property type="term" value="F:purine nucleobase transmembrane transporter activity"/>
    <property type="evidence" value="ECO:0007669"/>
    <property type="project" value="TreeGrafter"/>
</dbReference>
<feature type="transmembrane region" description="Helical" evidence="7">
    <location>
        <begin position="131"/>
        <end position="150"/>
    </location>
</feature>
<accession>A0A381W5I1</accession>
<evidence type="ECO:0000256" key="6">
    <source>
        <dbReference type="ARBA" id="ARBA00023136"/>
    </source>
</evidence>
<comment type="subcellular location">
    <subcellularLocation>
        <location evidence="1">Endomembrane system</location>
        <topology evidence="1">Multi-pass membrane protein</topology>
    </subcellularLocation>
</comment>
<gene>
    <name evidence="8" type="ORF">METZ01_LOCUS100586</name>
</gene>